<dbReference type="InterPro" id="IPR008334">
    <property type="entry name" value="5'-Nucleotdase_C"/>
</dbReference>
<dbReference type="GO" id="GO:0016787">
    <property type="term" value="F:hydrolase activity"/>
    <property type="evidence" value="ECO:0007669"/>
    <property type="project" value="UniProtKB-KW"/>
</dbReference>
<reference evidence="6" key="1">
    <citation type="submission" date="2013-12" db="EMBL/GenBank/DDBJ databases">
        <title>The Genome Sequence of Aphanomyces astaci APO3.</title>
        <authorList>
            <consortium name="The Broad Institute Genomics Platform"/>
            <person name="Russ C."/>
            <person name="Tyler B."/>
            <person name="van West P."/>
            <person name="Dieguez-Uribeondo J."/>
            <person name="Young S.K."/>
            <person name="Zeng Q."/>
            <person name="Gargeya S."/>
            <person name="Fitzgerald M."/>
            <person name="Abouelleil A."/>
            <person name="Alvarado L."/>
            <person name="Chapman S.B."/>
            <person name="Gainer-Dewar J."/>
            <person name="Goldberg J."/>
            <person name="Griggs A."/>
            <person name="Gujja S."/>
            <person name="Hansen M."/>
            <person name="Howarth C."/>
            <person name="Imamovic A."/>
            <person name="Ireland A."/>
            <person name="Larimer J."/>
            <person name="McCowan C."/>
            <person name="Murphy C."/>
            <person name="Pearson M."/>
            <person name="Poon T.W."/>
            <person name="Priest M."/>
            <person name="Roberts A."/>
            <person name="Saif S."/>
            <person name="Shea T."/>
            <person name="Sykes S."/>
            <person name="Wortman J."/>
            <person name="Nusbaum C."/>
            <person name="Birren B."/>
        </authorList>
    </citation>
    <scope>NUCLEOTIDE SEQUENCE [LARGE SCALE GENOMIC DNA]</scope>
    <source>
        <strain evidence="6">APO3</strain>
    </source>
</reference>
<dbReference type="PANTHER" id="PTHR11575:SF48">
    <property type="entry name" value="5'-NUCLEOTIDASE"/>
    <property type="match status" value="1"/>
</dbReference>
<evidence type="ECO:0000259" key="5">
    <source>
        <dbReference type="Pfam" id="PF02872"/>
    </source>
</evidence>
<evidence type="ECO:0000256" key="2">
    <source>
        <dbReference type="ARBA" id="ARBA00022729"/>
    </source>
</evidence>
<proteinExistence type="inferred from homology"/>
<evidence type="ECO:0000313" key="6">
    <source>
        <dbReference type="EMBL" id="ETV88451.1"/>
    </source>
</evidence>
<dbReference type="Gene3D" id="3.60.21.10">
    <property type="match status" value="1"/>
</dbReference>
<organism evidence="6">
    <name type="scientific">Aphanomyces astaci</name>
    <name type="common">Crayfish plague agent</name>
    <dbReference type="NCBI Taxonomy" id="112090"/>
    <lineage>
        <taxon>Eukaryota</taxon>
        <taxon>Sar</taxon>
        <taxon>Stramenopiles</taxon>
        <taxon>Oomycota</taxon>
        <taxon>Saprolegniomycetes</taxon>
        <taxon>Saprolegniales</taxon>
        <taxon>Verrucalvaceae</taxon>
        <taxon>Aphanomyces</taxon>
    </lineage>
</organism>
<dbReference type="Pfam" id="PF00149">
    <property type="entry name" value="Metallophos"/>
    <property type="match status" value="1"/>
</dbReference>
<name>W4HA55_APHAT</name>
<keyword evidence="3" id="KW-0378">Hydrolase</keyword>
<dbReference type="OrthoDB" id="10252235at2759"/>
<dbReference type="Gene3D" id="3.90.780.10">
    <property type="entry name" value="5'-Nucleotidase, C-terminal domain"/>
    <property type="match status" value="1"/>
</dbReference>
<sequence>MTVTTATLTFLTVNDVYDVVPNEQGRGGMAELATLLQAERAIIPSTHHTLTTINGDFLSASQAGEHYKGAHMIDILNRMDIDYAVYGNHEFDFGSDILVQRVAESKFQWFGSNVRDKATGNVLGNGLDTTLFPIASTAQDGAIQVGMFGICTPETPQLSFPGDKVEFQDILGTAKRCVDDLKARGADVIIALTHVSIAHDKLLAKRVPGIDVIIGGHDHDPFTMYQGKTFIHKSGQNAYWLGRLDFDIRKASGKVTVSPAWKMIANQNVTPDAGVEALVHKYMAPFMTADHLEAGARQLAVLSLPLVTKTSVMRGEESNFGNLVADAVRQELGAQFGVLNGGFVRGDTGLSEMIESEAGTTSMCLVHEAKSQLTVGIVLKEMPFPRPAVLLRIQARDLKEALEQHLRHYPLLSGSFPHVSGLRLTYDRTRNTPEITTFQDELGNNVDLDDYVTVATTKFIAGGGDGCVSWKKATLLATDDTIAQVAIRFLEKKRLIAYPEKEGRVTIVD</sequence>
<dbReference type="InterPro" id="IPR004843">
    <property type="entry name" value="Calcineurin-like_PHP"/>
</dbReference>
<evidence type="ECO:0000256" key="3">
    <source>
        <dbReference type="RuleBase" id="RU362119"/>
    </source>
</evidence>
<dbReference type="GeneID" id="20802053"/>
<dbReference type="RefSeq" id="XP_009820851.1">
    <property type="nucleotide sequence ID" value="XM_009822549.1"/>
</dbReference>
<dbReference type="SUPFAM" id="SSF56300">
    <property type="entry name" value="Metallo-dependent phosphatases"/>
    <property type="match status" value="1"/>
</dbReference>
<dbReference type="SUPFAM" id="SSF55816">
    <property type="entry name" value="5'-nucleotidase (syn. UDP-sugar hydrolase), C-terminal domain"/>
    <property type="match status" value="1"/>
</dbReference>
<dbReference type="EMBL" id="KI913114">
    <property type="protein sequence ID" value="ETV88451.1"/>
    <property type="molecule type" value="Genomic_DNA"/>
</dbReference>
<protein>
    <recommendedName>
        <fullName evidence="7">5'-Nucleotidase C-terminal domain-containing protein</fullName>
    </recommendedName>
</protein>
<evidence type="ECO:0000256" key="1">
    <source>
        <dbReference type="ARBA" id="ARBA00006654"/>
    </source>
</evidence>
<accession>W4HA55</accession>
<evidence type="ECO:0000259" key="4">
    <source>
        <dbReference type="Pfam" id="PF00149"/>
    </source>
</evidence>
<dbReference type="GO" id="GO:0000166">
    <property type="term" value="F:nucleotide binding"/>
    <property type="evidence" value="ECO:0007669"/>
    <property type="project" value="UniProtKB-KW"/>
</dbReference>
<dbReference type="STRING" id="112090.W4HA55"/>
<dbReference type="AlphaFoldDB" id="W4HA55"/>
<comment type="similarity">
    <text evidence="1 3">Belongs to the 5'-nucleotidase family.</text>
</comment>
<keyword evidence="2" id="KW-0732">Signal</keyword>
<dbReference type="GO" id="GO:0009166">
    <property type="term" value="P:nucleotide catabolic process"/>
    <property type="evidence" value="ECO:0007669"/>
    <property type="project" value="InterPro"/>
</dbReference>
<dbReference type="VEuPathDB" id="FungiDB:H257_00057"/>
<dbReference type="PANTHER" id="PTHR11575">
    <property type="entry name" value="5'-NUCLEOTIDASE-RELATED"/>
    <property type="match status" value="1"/>
</dbReference>
<feature type="domain" description="Calcineurin-like phosphoesterase" evidence="4">
    <location>
        <begin position="9"/>
        <end position="221"/>
    </location>
</feature>
<dbReference type="InterPro" id="IPR029052">
    <property type="entry name" value="Metallo-depent_PP-like"/>
</dbReference>
<evidence type="ECO:0008006" key="7">
    <source>
        <dbReference type="Google" id="ProtNLM"/>
    </source>
</evidence>
<dbReference type="Pfam" id="PF02872">
    <property type="entry name" value="5_nucleotid_C"/>
    <property type="match status" value="1"/>
</dbReference>
<keyword evidence="3" id="KW-0547">Nucleotide-binding</keyword>
<dbReference type="PRINTS" id="PR01607">
    <property type="entry name" value="APYRASEFAMLY"/>
</dbReference>
<dbReference type="InterPro" id="IPR036907">
    <property type="entry name" value="5'-Nucleotdase_C_sf"/>
</dbReference>
<feature type="domain" description="5'-Nucleotidase C-terminal" evidence="5">
    <location>
        <begin position="313"/>
        <end position="467"/>
    </location>
</feature>
<gene>
    <name evidence="6" type="ORF">H257_00057</name>
</gene>
<dbReference type="InterPro" id="IPR006179">
    <property type="entry name" value="5_nucleotidase/apyrase"/>
</dbReference>